<accession>A0A1B6NQ84</accession>
<comment type="caution">
    <text evidence="1">The sequence shown here is derived from an EMBL/GenBank/DDBJ whole genome shotgun (WGS) entry which is preliminary data.</text>
</comment>
<sequence length="35" mass="3679">MLVAIVTDFGLPACAIISASRSCCLAFRTLCFTPS</sequence>
<evidence type="ECO:0000313" key="1">
    <source>
        <dbReference type="EMBL" id="KTF05589.1"/>
    </source>
</evidence>
<proteinExistence type="predicted"/>
<gene>
    <name evidence="1" type="ORF">MGSAQ_002915</name>
</gene>
<name>A0A1B6NQ84_9ZZZZ</name>
<dbReference type="EMBL" id="AYSL01001693">
    <property type="protein sequence ID" value="KTF05589.1"/>
    <property type="molecule type" value="Genomic_DNA"/>
</dbReference>
<protein>
    <submittedName>
        <fullName evidence="1">Uncharacterized protein</fullName>
    </submittedName>
</protein>
<dbReference type="AlphaFoldDB" id="A0A1B6NQ84"/>
<organism evidence="1">
    <name type="scientific">marine sediment metagenome</name>
    <dbReference type="NCBI Taxonomy" id="412755"/>
    <lineage>
        <taxon>unclassified sequences</taxon>
        <taxon>metagenomes</taxon>
        <taxon>ecological metagenomes</taxon>
    </lineage>
</organism>
<reference evidence="1" key="1">
    <citation type="submission" date="2013-11" db="EMBL/GenBank/DDBJ databases">
        <title>Microbial diversity, functional groups and degradation webs in Northern and Southern Mediterranean and Red Sea marine crude oil polluted sites.</title>
        <authorList>
            <person name="Daffonchio D."/>
            <person name="Mapelli F."/>
            <person name="Ferrer M."/>
            <person name="Richter M."/>
            <person name="Cherif A."/>
            <person name="Malkawi H.I."/>
            <person name="Yakimov M.M."/>
            <person name="Abdel-Fattah Y.R."/>
            <person name="Blaghen M."/>
            <person name="Golyshin P.N."/>
            <person name="Kalogerakis N."/>
            <person name="Boon N."/>
            <person name="Magagnini M."/>
            <person name="Fava F."/>
        </authorList>
    </citation>
    <scope>NUCLEOTIDE SEQUENCE</scope>
</reference>